<organism evidence="3">
    <name type="scientific">uncultured Sulfurovum sp</name>
    <dbReference type="NCBI Taxonomy" id="269237"/>
    <lineage>
        <taxon>Bacteria</taxon>
        <taxon>Pseudomonadati</taxon>
        <taxon>Campylobacterota</taxon>
        <taxon>Epsilonproteobacteria</taxon>
        <taxon>Campylobacterales</taxon>
        <taxon>Sulfurovaceae</taxon>
        <taxon>Sulfurovum</taxon>
        <taxon>environmental samples</taxon>
    </lineage>
</organism>
<dbReference type="CDD" id="cd09726">
    <property type="entry name" value="RAMP_I_III"/>
    <property type="match status" value="1"/>
</dbReference>
<sequence length="190" mass="21404">MDNETVNLNYEIKFLDFWHLGSGLSAGTRLDSMVVKDNNELPYAPGKTLKGLFREMAELIDCDFVNVCFGGSSDVKDSCYDANKKNIEGACYFSNATLNEEAIKQILHYNLKENLYVEIASTKIDKKGMAVDNSLREIEVVIPITLYGEIDAVPLEYVEKMKQSIKMVKRMGLNRNRGLGRCEISISEVL</sequence>
<protein>
    <submittedName>
        <fullName evidence="3">DUF324 domain-containing protein</fullName>
    </submittedName>
</protein>
<dbReference type="InterPro" id="IPR052216">
    <property type="entry name" value="CRISPR_Csm3_endoribonuclease"/>
</dbReference>
<dbReference type="InterPro" id="IPR005537">
    <property type="entry name" value="RAMP_III_fam"/>
</dbReference>
<dbReference type="AlphaFoldDB" id="A0A6S6SE19"/>
<keyword evidence="1" id="KW-0051">Antiviral defense</keyword>
<feature type="domain" description="CRISPR type III-associated protein" evidence="2">
    <location>
        <begin position="12"/>
        <end position="183"/>
    </location>
</feature>
<name>A0A6S6SE19_9BACT</name>
<reference evidence="3" key="1">
    <citation type="submission" date="2020-01" db="EMBL/GenBank/DDBJ databases">
        <authorList>
            <person name="Meier V. D."/>
            <person name="Meier V D."/>
        </authorList>
    </citation>
    <scope>NUCLEOTIDE SEQUENCE</scope>
    <source>
        <strain evidence="3">HLG_WM_MAG_02</strain>
    </source>
</reference>
<dbReference type="Pfam" id="PF03787">
    <property type="entry name" value="RAMPs"/>
    <property type="match status" value="1"/>
</dbReference>
<dbReference type="GO" id="GO:0051607">
    <property type="term" value="P:defense response to virus"/>
    <property type="evidence" value="ECO:0007669"/>
    <property type="project" value="UniProtKB-KW"/>
</dbReference>
<gene>
    <name evidence="3" type="ORF">HELGO_WM10744</name>
</gene>
<dbReference type="PANTHER" id="PTHR35579:SF3">
    <property type="entry name" value="CRISPR SYSTEM CMS ENDORIBONUCLEASE CSM3"/>
    <property type="match status" value="1"/>
</dbReference>
<dbReference type="EMBL" id="CACVAZ010000014">
    <property type="protein sequence ID" value="CAA6803607.1"/>
    <property type="molecule type" value="Genomic_DNA"/>
</dbReference>
<evidence type="ECO:0000259" key="2">
    <source>
        <dbReference type="Pfam" id="PF03787"/>
    </source>
</evidence>
<proteinExistence type="predicted"/>
<accession>A0A6S6SE19</accession>
<evidence type="ECO:0000313" key="3">
    <source>
        <dbReference type="EMBL" id="CAA6803607.1"/>
    </source>
</evidence>
<dbReference type="PANTHER" id="PTHR35579">
    <property type="entry name" value="CRISPR SYSTEM CMS ENDORIBONUCLEASE CSM3"/>
    <property type="match status" value="1"/>
</dbReference>
<evidence type="ECO:0000256" key="1">
    <source>
        <dbReference type="ARBA" id="ARBA00023118"/>
    </source>
</evidence>